<dbReference type="CDD" id="cd02116">
    <property type="entry name" value="ACT"/>
    <property type="match status" value="1"/>
</dbReference>
<evidence type="ECO:0008006" key="3">
    <source>
        <dbReference type="Google" id="ProtNLM"/>
    </source>
</evidence>
<accession>A0A538SMU6</accession>
<sequence length="137" mass="14859">MAYEIRRVDYFYATIEDQPGEAYKLLTGLASLGVNLMALTAVPFGPDRTQVALFPEDPAKLVDSAKRAGLVLDGPHRALLVQGDDELGALTRVHAKLGQAQVNVYASSGVTDGRGSYGYIIYVRPDDYEKAVKALEL</sequence>
<name>A0A538SMU6_UNCEI</name>
<dbReference type="SUPFAM" id="SSF55021">
    <property type="entry name" value="ACT-like"/>
    <property type="match status" value="1"/>
</dbReference>
<dbReference type="AlphaFoldDB" id="A0A538SMU6"/>
<evidence type="ECO:0000313" key="2">
    <source>
        <dbReference type="Proteomes" id="UP000320184"/>
    </source>
</evidence>
<dbReference type="InterPro" id="IPR045865">
    <property type="entry name" value="ACT-like_dom_sf"/>
</dbReference>
<comment type="caution">
    <text evidence="1">The sequence shown here is derived from an EMBL/GenBank/DDBJ whole genome shotgun (WGS) entry which is preliminary data.</text>
</comment>
<organism evidence="1 2">
    <name type="scientific">Eiseniibacteriota bacterium</name>
    <dbReference type="NCBI Taxonomy" id="2212470"/>
    <lineage>
        <taxon>Bacteria</taxon>
        <taxon>Candidatus Eiseniibacteriota</taxon>
    </lineage>
</organism>
<gene>
    <name evidence="1" type="ORF">E6K73_02255</name>
</gene>
<dbReference type="EMBL" id="VBOT01000029">
    <property type="protein sequence ID" value="TMQ52677.1"/>
    <property type="molecule type" value="Genomic_DNA"/>
</dbReference>
<dbReference type="Gene3D" id="3.30.2130.10">
    <property type="entry name" value="VC0802-like"/>
    <property type="match status" value="1"/>
</dbReference>
<protein>
    <recommendedName>
        <fullName evidence="3">ACT domain-containing protein</fullName>
    </recommendedName>
</protein>
<dbReference type="Proteomes" id="UP000320184">
    <property type="component" value="Unassembled WGS sequence"/>
</dbReference>
<proteinExistence type="predicted"/>
<evidence type="ECO:0000313" key="1">
    <source>
        <dbReference type="EMBL" id="TMQ52677.1"/>
    </source>
</evidence>
<reference evidence="1 2" key="1">
    <citation type="journal article" date="2019" name="Nat. Microbiol.">
        <title>Mediterranean grassland soil C-N compound turnover is dependent on rainfall and depth, and is mediated by genomically divergent microorganisms.</title>
        <authorList>
            <person name="Diamond S."/>
            <person name="Andeer P.F."/>
            <person name="Li Z."/>
            <person name="Crits-Christoph A."/>
            <person name="Burstein D."/>
            <person name="Anantharaman K."/>
            <person name="Lane K.R."/>
            <person name="Thomas B.C."/>
            <person name="Pan C."/>
            <person name="Northen T.R."/>
            <person name="Banfield J.F."/>
        </authorList>
    </citation>
    <scope>NUCLEOTIDE SEQUENCE [LARGE SCALE GENOMIC DNA]</scope>
    <source>
        <strain evidence="1">WS_3</strain>
    </source>
</reference>